<gene>
    <name evidence="13" type="ORF">ENJ74_01445</name>
</gene>
<keyword evidence="8" id="KW-0902">Two-component regulatory system</keyword>
<keyword evidence="13" id="KW-0418">Kinase</keyword>
<dbReference type="CDD" id="cd17546">
    <property type="entry name" value="REC_hyHK_CKI1_RcsC-like"/>
    <property type="match status" value="1"/>
</dbReference>
<keyword evidence="4" id="KW-0812">Transmembrane</keyword>
<keyword evidence="2" id="KW-1003">Cell membrane</keyword>
<evidence type="ECO:0000256" key="6">
    <source>
        <dbReference type="ARBA" id="ARBA00022840"/>
    </source>
</evidence>
<dbReference type="EMBL" id="DRNO01000098">
    <property type="protein sequence ID" value="HFC03512.1"/>
    <property type="molecule type" value="Genomic_DNA"/>
</dbReference>
<dbReference type="AlphaFoldDB" id="A0A7V2SIL4"/>
<reference evidence="13" key="1">
    <citation type="journal article" date="2020" name="mSystems">
        <title>Genome- and Community-Level Interaction Insights into Carbon Utilization and Element Cycling Functions of Hydrothermarchaeota in Hydrothermal Sediment.</title>
        <authorList>
            <person name="Zhou Z."/>
            <person name="Liu Y."/>
            <person name="Xu W."/>
            <person name="Pan J."/>
            <person name="Luo Z.H."/>
            <person name="Li M."/>
        </authorList>
    </citation>
    <scope>NUCLEOTIDE SEQUENCE [LARGE SCALE GENOMIC DNA]</scope>
    <source>
        <strain evidence="13">HyVt-513</strain>
    </source>
</reference>
<dbReference type="Gene3D" id="1.20.120.160">
    <property type="entry name" value="HPT domain"/>
    <property type="match status" value="1"/>
</dbReference>
<evidence type="ECO:0000256" key="5">
    <source>
        <dbReference type="ARBA" id="ARBA00022741"/>
    </source>
</evidence>
<dbReference type="SMART" id="SM00448">
    <property type="entry name" value="REC"/>
    <property type="match status" value="1"/>
</dbReference>
<feature type="non-terminal residue" evidence="13">
    <location>
        <position position="1"/>
    </location>
</feature>
<dbReference type="GO" id="GO:0005524">
    <property type="term" value="F:ATP binding"/>
    <property type="evidence" value="ECO:0007669"/>
    <property type="project" value="UniProtKB-KW"/>
</dbReference>
<feature type="domain" description="Response regulatory" evidence="12">
    <location>
        <begin position="219"/>
        <end position="337"/>
    </location>
</feature>
<evidence type="ECO:0000256" key="11">
    <source>
        <dbReference type="SAM" id="MobiDB-lite"/>
    </source>
</evidence>
<dbReference type="PANTHER" id="PTHR45339:SF1">
    <property type="entry name" value="HYBRID SIGNAL TRANSDUCTION HISTIDINE KINASE J"/>
    <property type="match status" value="1"/>
</dbReference>
<keyword evidence="7" id="KW-1133">Transmembrane helix</keyword>
<dbReference type="GO" id="GO:0005886">
    <property type="term" value="C:plasma membrane"/>
    <property type="evidence" value="ECO:0007669"/>
    <property type="project" value="UniProtKB-SubCell"/>
</dbReference>
<dbReference type="InterPro" id="IPR036641">
    <property type="entry name" value="HPT_dom_sf"/>
</dbReference>
<proteinExistence type="predicted"/>
<keyword evidence="13" id="KW-0808">Transferase</keyword>
<dbReference type="Gene3D" id="3.40.50.2300">
    <property type="match status" value="1"/>
</dbReference>
<evidence type="ECO:0000256" key="1">
    <source>
        <dbReference type="ARBA" id="ARBA00004651"/>
    </source>
</evidence>
<accession>A0A7V2SIL4</accession>
<dbReference type="GO" id="GO:0016301">
    <property type="term" value="F:kinase activity"/>
    <property type="evidence" value="ECO:0007669"/>
    <property type="project" value="UniProtKB-KW"/>
</dbReference>
<dbReference type="GO" id="GO:0000160">
    <property type="term" value="P:phosphorelay signal transduction system"/>
    <property type="evidence" value="ECO:0007669"/>
    <property type="project" value="UniProtKB-KW"/>
</dbReference>
<feature type="compositionally biased region" description="Basic and acidic residues" evidence="11">
    <location>
        <begin position="183"/>
        <end position="192"/>
    </location>
</feature>
<dbReference type="InterPro" id="IPR011006">
    <property type="entry name" value="CheY-like_superfamily"/>
</dbReference>
<evidence type="ECO:0000256" key="4">
    <source>
        <dbReference type="ARBA" id="ARBA00022692"/>
    </source>
</evidence>
<dbReference type="SUPFAM" id="SSF52172">
    <property type="entry name" value="CheY-like"/>
    <property type="match status" value="2"/>
</dbReference>
<evidence type="ECO:0000256" key="10">
    <source>
        <dbReference type="PROSITE-ProRule" id="PRU00169"/>
    </source>
</evidence>
<protein>
    <submittedName>
        <fullName evidence="13">Hybrid sensor histidine kinase/response regulator</fullName>
    </submittedName>
</protein>
<organism evidence="13">
    <name type="scientific">Nitratifractor salsuginis</name>
    <dbReference type="NCBI Taxonomy" id="269261"/>
    <lineage>
        <taxon>Bacteria</taxon>
        <taxon>Pseudomonadati</taxon>
        <taxon>Campylobacterota</taxon>
        <taxon>Epsilonproteobacteria</taxon>
        <taxon>Campylobacterales</taxon>
        <taxon>Sulfurovaceae</taxon>
        <taxon>Nitratifractor</taxon>
    </lineage>
</organism>
<evidence type="ECO:0000256" key="2">
    <source>
        <dbReference type="ARBA" id="ARBA00022475"/>
    </source>
</evidence>
<sequence length="470" mass="53597">HEVVLRVPVHLDQSNLGIYAELPEPYRSPKKVLVLDAFGEEAEALKKGFELYEYPVTLFDVRHCEDAIPNFSRYDLAVIEKEMYQPLIREVLQSIRKRHPVKTVLLLDRRQAVEMEQDPEIDSRLYRPFSQRDIYNLIVRVFGEESPAASENAQPETPGAKGEIAGLSPLKSTSSAVLSEPESGEKVSGKDRERRRKPLYIPRERKGVTRESFADFQGSLLLAEDNRINQQMFRDLLSRSGLQLTIVSDGKEALDRLKQEGKAYDLVLLDNSMPVMDGEEVARILRQDRRYDNLPLVAFTASSLEEKGKMYEELGFDAFLPKPFKLSQLYDLLEQCLVKGKDREAGNRGERASHGHPVLNEKQGLAYANDQKELYAELLKEFLAVYSLSGTLLRKYQREDSLDQARNLLLDVRGLAATIGAESLYAVVDPLFRRVGEQRTNLTAEDVARYQEELEKLKSAAERYLLEHHA</sequence>
<evidence type="ECO:0000313" key="13">
    <source>
        <dbReference type="EMBL" id="HFC03512.1"/>
    </source>
</evidence>
<evidence type="ECO:0000256" key="9">
    <source>
        <dbReference type="ARBA" id="ARBA00023136"/>
    </source>
</evidence>
<comment type="subcellular location">
    <subcellularLocation>
        <location evidence="1">Cell membrane</location>
        <topology evidence="1">Multi-pass membrane protein</topology>
    </subcellularLocation>
</comment>
<feature type="region of interest" description="Disordered" evidence="11">
    <location>
        <begin position="148"/>
        <end position="202"/>
    </location>
</feature>
<evidence type="ECO:0000256" key="3">
    <source>
        <dbReference type="ARBA" id="ARBA00022553"/>
    </source>
</evidence>
<keyword evidence="3 10" id="KW-0597">Phosphoprotein</keyword>
<dbReference type="Pfam" id="PF00072">
    <property type="entry name" value="Response_reg"/>
    <property type="match status" value="1"/>
</dbReference>
<dbReference type="PANTHER" id="PTHR45339">
    <property type="entry name" value="HYBRID SIGNAL TRANSDUCTION HISTIDINE KINASE J"/>
    <property type="match status" value="1"/>
</dbReference>
<feature type="domain" description="Response regulatory" evidence="12">
    <location>
        <begin position="31"/>
        <end position="142"/>
    </location>
</feature>
<comment type="caution">
    <text evidence="10">Lacks conserved residue(s) required for the propagation of feature annotation.</text>
</comment>
<dbReference type="InterPro" id="IPR001789">
    <property type="entry name" value="Sig_transdc_resp-reg_receiver"/>
</dbReference>
<evidence type="ECO:0000256" key="8">
    <source>
        <dbReference type="ARBA" id="ARBA00023012"/>
    </source>
</evidence>
<evidence type="ECO:0000256" key="7">
    <source>
        <dbReference type="ARBA" id="ARBA00022989"/>
    </source>
</evidence>
<comment type="caution">
    <text evidence="13">The sequence shown here is derived from an EMBL/GenBank/DDBJ whole genome shotgun (WGS) entry which is preliminary data.</text>
</comment>
<name>A0A7V2SIL4_9BACT</name>
<keyword evidence="9" id="KW-0472">Membrane</keyword>
<dbReference type="SUPFAM" id="SSF47226">
    <property type="entry name" value="Histidine-containing phosphotransfer domain, HPT domain"/>
    <property type="match status" value="1"/>
</dbReference>
<keyword evidence="6" id="KW-0067">ATP-binding</keyword>
<dbReference type="Proteomes" id="UP000885722">
    <property type="component" value="Unassembled WGS sequence"/>
</dbReference>
<evidence type="ECO:0000259" key="12">
    <source>
        <dbReference type="PROSITE" id="PS50110"/>
    </source>
</evidence>
<feature type="modified residue" description="4-aspartylphosphate" evidence="10">
    <location>
        <position position="270"/>
    </location>
</feature>
<keyword evidence="5" id="KW-0547">Nucleotide-binding</keyword>
<dbReference type="PROSITE" id="PS50110">
    <property type="entry name" value="RESPONSE_REGULATORY"/>
    <property type="match status" value="2"/>
</dbReference>